<feature type="transmembrane region" description="Helical" evidence="2">
    <location>
        <begin position="673"/>
        <end position="695"/>
    </location>
</feature>
<feature type="compositionally biased region" description="Gly residues" evidence="1">
    <location>
        <begin position="337"/>
        <end position="346"/>
    </location>
</feature>
<evidence type="ECO:0000313" key="3">
    <source>
        <dbReference type="EMBL" id="MCZ0857247.1"/>
    </source>
</evidence>
<feature type="transmembrane region" description="Helical" evidence="2">
    <location>
        <begin position="769"/>
        <end position="792"/>
    </location>
</feature>
<protein>
    <recommendedName>
        <fullName evidence="5">PH domain-containing protein</fullName>
    </recommendedName>
</protein>
<feature type="region of interest" description="Disordered" evidence="1">
    <location>
        <begin position="327"/>
        <end position="346"/>
    </location>
</feature>
<keyword evidence="4" id="KW-1185">Reference proteome</keyword>
<evidence type="ECO:0000256" key="1">
    <source>
        <dbReference type="SAM" id="MobiDB-lite"/>
    </source>
</evidence>
<feature type="region of interest" description="Disordered" evidence="1">
    <location>
        <begin position="1"/>
        <end position="25"/>
    </location>
</feature>
<feature type="transmembrane region" description="Helical" evidence="2">
    <location>
        <begin position="192"/>
        <end position="215"/>
    </location>
</feature>
<feature type="transmembrane region" description="Helical" evidence="2">
    <location>
        <begin position="650"/>
        <end position="667"/>
    </location>
</feature>
<dbReference type="EMBL" id="JAPTMY010000006">
    <property type="protein sequence ID" value="MCZ0857247.1"/>
    <property type="molecule type" value="Genomic_DNA"/>
</dbReference>
<keyword evidence="2" id="KW-0812">Transmembrane</keyword>
<evidence type="ECO:0008006" key="5">
    <source>
        <dbReference type="Google" id="ProtNLM"/>
    </source>
</evidence>
<feature type="transmembrane region" description="Helical" evidence="2">
    <location>
        <begin position="103"/>
        <end position="122"/>
    </location>
</feature>
<evidence type="ECO:0000256" key="2">
    <source>
        <dbReference type="SAM" id="Phobius"/>
    </source>
</evidence>
<feature type="transmembrane region" description="Helical" evidence="2">
    <location>
        <begin position="478"/>
        <end position="500"/>
    </location>
</feature>
<feature type="transmembrane region" description="Helical" evidence="2">
    <location>
        <begin position="520"/>
        <end position="544"/>
    </location>
</feature>
<feature type="transmembrane region" description="Helical" evidence="2">
    <location>
        <begin position="746"/>
        <end position="763"/>
    </location>
</feature>
<keyword evidence="2" id="KW-0472">Membrane</keyword>
<sequence length="865" mass="89353">MSTTTSDDAPHPYAERPTVADNGFIRPSGTPLSTPYLDGPTPAQRAERALWRAEAAVEMLSTAFLHRPAALPLIREVYTPLILLATGIQILARTDDDPATGSLLLLIALVPVALITLYISYMQWKSARTHVRAAVAWSRSAPAPSHPRARHGGSWESLAGTGPREADDVVGPGALPAVGQWMRTTLPRRLPGLAWAAAAPAVMTTLARACAPAPYRDAVGSAGTALVAGMVGGGLISNLVLSARLGRARAAVGLTGLETGAWTLIQRFTDDPAVLPEGEAAVPRTGPVRTRFAEGSTRPNRSGLVNVTLLDARVALLPKAADDIAGPGAPQASPYSGGVGSGAAGGGEARTRRALADLLESARAVARQGQRVFDAGMVLTAALMLYAGARPWATGDALAWRTAPMVVSAAAALAGVAILGAELYGVIDGATTEQLHLRALRAWARSRGHRVATGWAAPAWAQAGPGRSRRQPARTGRWGMGLWVLILLVAGVLTVAWTAGETPASLGRSIGSLSLGTLRSWGLGDIELGLLCVVGLSAWVLTVAGRLRWGRQIRGLEEALLAGGVARVGLDGRVVVNEGEAPVSALPGAGRGSTAILEVPDDALVAGPWAWARDASATRSGSATPWECGVAVERLSHLAAERRRSSRGGWMPLHAGLLLLVVAVARLGAGRGWILGVLAAVLGGVMVVSGTLSALRDIAYDARVRRALLAWAGEARGPWAWPEARGRDSGGALAAWWAVDGAIKPASFLVIMGETAVLWWLLAPAGGAPALPGAAVLALPLLTWLISLVRLAPLAVGARRARAAVGLPGLWQVQDCVSAGEYGTTTVPGWRTLGAPVPVAADAFVPAAPGMPASVEAGGHWGRGR</sequence>
<gene>
    <name evidence="3" type="ORF">OHJ16_04220</name>
</gene>
<feature type="transmembrane region" description="Helical" evidence="2">
    <location>
        <begin position="405"/>
        <end position="427"/>
    </location>
</feature>
<name>A0ABT4I7I5_9ACTO</name>
<evidence type="ECO:0000313" key="4">
    <source>
        <dbReference type="Proteomes" id="UP001072034"/>
    </source>
</evidence>
<comment type="caution">
    <text evidence="3">The sequence shown here is derived from an EMBL/GenBank/DDBJ whole genome shotgun (WGS) entry which is preliminary data.</text>
</comment>
<reference evidence="3" key="1">
    <citation type="submission" date="2022-10" db="EMBL/GenBank/DDBJ databases">
        <title>Genome sequence of Actinomyces israelii ATCC 10048.</title>
        <authorList>
            <person name="Watt R.M."/>
            <person name="Tong W.M."/>
        </authorList>
    </citation>
    <scope>NUCLEOTIDE SEQUENCE</scope>
    <source>
        <strain evidence="3">ATCC 10048</strain>
    </source>
</reference>
<proteinExistence type="predicted"/>
<feature type="transmembrane region" description="Helical" evidence="2">
    <location>
        <begin position="221"/>
        <end position="241"/>
    </location>
</feature>
<accession>A0ABT4I7I5</accession>
<keyword evidence="2" id="KW-1133">Transmembrane helix</keyword>
<feature type="transmembrane region" description="Helical" evidence="2">
    <location>
        <begin position="372"/>
        <end position="393"/>
    </location>
</feature>
<organism evidence="3 4">
    <name type="scientific">Actinomyces israelii</name>
    <dbReference type="NCBI Taxonomy" id="1659"/>
    <lineage>
        <taxon>Bacteria</taxon>
        <taxon>Bacillati</taxon>
        <taxon>Actinomycetota</taxon>
        <taxon>Actinomycetes</taxon>
        <taxon>Actinomycetales</taxon>
        <taxon>Actinomycetaceae</taxon>
        <taxon>Actinomyces</taxon>
    </lineage>
</organism>
<dbReference type="RefSeq" id="WP_268916879.1">
    <property type="nucleotide sequence ID" value="NZ_JAPTMY010000006.1"/>
</dbReference>
<dbReference type="Proteomes" id="UP001072034">
    <property type="component" value="Unassembled WGS sequence"/>
</dbReference>